<dbReference type="EMBL" id="JADZGI010000001">
    <property type="protein sequence ID" value="MBH0112068.1"/>
    <property type="molecule type" value="Genomic_DNA"/>
</dbReference>
<protein>
    <submittedName>
        <fullName evidence="1">Uncharacterized protein</fullName>
    </submittedName>
</protein>
<proteinExistence type="predicted"/>
<accession>A0A931HAP9</accession>
<evidence type="ECO:0000313" key="1">
    <source>
        <dbReference type="EMBL" id="MBH0112068.1"/>
    </source>
</evidence>
<sequence>MIYTPLMAKSFTWERGPFEQCPRCGEQTFGFLSAGCDVMMLRCTKCRYSHGEVLPKVDKATIYLDQFMFSSIFKIKAGGRAPLGQQDFYDELIPLLRRVVLLQQAILPHSDLHSNETIVFHDPRGLRDAYEDIGGDASLRDSREIELNQVFAFARAFRDGGEPQLTFIPDEILQGARNDWLPDMRISVNADYSQFADGIRRERDRGFAALSDVVAAWAEEKPSFHELLRRESQFGQHRRAALVGIMQRMANAGAGGDGMDLIYAVLEPVWREFLMLRDFLREGASDEEAMRRVGTFWDWERVREMPFNRIFAHLFAAFGRRVTMGQRKFTRGLMTDFRAIAAYAPYVDAMFVDRECALLLKEGELRRELHYRAHIYSYANKDEFLVYLRKLEAQATKEVRGYAERIYGVV</sequence>
<gene>
    <name evidence="1" type="ORF">I5E68_03755</name>
</gene>
<evidence type="ECO:0000313" key="2">
    <source>
        <dbReference type="Proteomes" id="UP000617634"/>
    </source>
</evidence>
<comment type="caution">
    <text evidence="1">The sequence shown here is derived from an EMBL/GenBank/DDBJ whole genome shotgun (WGS) entry which is preliminary data.</text>
</comment>
<dbReference type="AlphaFoldDB" id="A0A931HAP9"/>
<keyword evidence="2" id="KW-1185">Reference proteome</keyword>
<name>A0A931HAP9_9SPHN</name>
<reference evidence="1" key="1">
    <citation type="submission" date="2020-11" db="EMBL/GenBank/DDBJ databases">
        <title>Novosphingobium aureum sp. nov., a marine bacterium isolated from sediment of a salt flat.</title>
        <authorList>
            <person name="Yoo Y."/>
            <person name="Kim J.-J."/>
        </authorList>
    </citation>
    <scope>NUCLEOTIDE SEQUENCE</scope>
    <source>
        <strain evidence="1">YJ-S2-02</strain>
    </source>
</reference>
<dbReference type="Proteomes" id="UP000617634">
    <property type="component" value="Unassembled WGS sequence"/>
</dbReference>
<organism evidence="1 2">
    <name type="scientific">Novosphingobium aureum</name>
    <dbReference type="NCBI Taxonomy" id="2792964"/>
    <lineage>
        <taxon>Bacteria</taxon>
        <taxon>Pseudomonadati</taxon>
        <taxon>Pseudomonadota</taxon>
        <taxon>Alphaproteobacteria</taxon>
        <taxon>Sphingomonadales</taxon>
        <taxon>Sphingomonadaceae</taxon>
        <taxon>Novosphingobium</taxon>
    </lineage>
</organism>